<feature type="site" description="Crucial to convey clamshell closure to channel opening" evidence="17">
    <location>
        <position position="510"/>
    </location>
</feature>
<feature type="transmembrane region" description="Helical" evidence="19">
    <location>
        <begin position="481"/>
        <end position="503"/>
    </location>
</feature>
<comment type="subcellular location">
    <subcellularLocation>
        <location evidence="15">Postsynaptic cell membrane</location>
        <topology evidence="15">Multi-pass membrane protein</topology>
    </subcellularLocation>
</comment>
<evidence type="ECO:0000256" key="12">
    <source>
        <dbReference type="ARBA" id="ARBA00023257"/>
    </source>
</evidence>
<proteinExistence type="inferred from homology"/>
<evidence type="ECO:0000256" key="17">
    <source>
        <dbReference type="PIRSR" id="PIRSR601508-2"/>
    </source>
</evidence>
<evidence type="ECO:0000256" key="4">
    <source>
        <dbReference type="ARBA" id="ARBA00022692"/>
    </source>
</evidence>
<evidence type="ECO:0000256" key="19">
    <source>
        <dbReference type="SAM" id="Phobius"/>
    </source>
</evidence>
<dbReference type="SUPFAM" id="SSF53850">
    <property type="entry name" value="Periplasmic binding protein-like II"/>
    <property type="match status" value="1"/>
</dbReference>
<dbReference type="Pfam" id="PF10613">
    <property type="entry name" value="Lig_chan-Glu_bd"/>
    <property type="match status" value="1"/>
</dbReference>
<evidence type="ECO:0000256" key="10">
    <source>
        <dbReference type="ARBA" id="ARBA00023170"/>
    </source>
</evidence>
<dbReference type="Pfam" id="PF01094">
    <property type="entry name" value="ANF_receptor"/>
    <property type="match status" value="1"/>
</dbReference>
<evidence type="ECO:0000256" key="16">
    <source>
        <dbReference type="PIRSR" id="PIRSR601508-1"/>
    </source>
</evidence>
<keyword evidence="9 19" id="KW-0472">Membrane</keyword>
<dbReference type="FunFam" id="3.40.190.10:FF:000087">
    <property type="entry name" value="glutamate receptor 4 isoform X2"/>
    <property type="match status" value="1"/>
</dbReference>
<dbReference type="FunFam" id="3.40.190.10:FF:000001">
    <property type="entry name" value="Glutamate receptor ionotropic, kainate 2"/>
    <property type="match status" value="1"/>
</dbReference>
<feature type="binding site" evidence="16">
    <location>
        <position position="581"/>
    </location>
    <ligand>
        <name>L-glutamate</name>
        <dbReference type="ChEBI" id="CHEBI:29985"/>
    </ligand>
</feature>
<dbReference type="InterPro" id="IPR015683">
    <property type="entry name" value="Ionotropic_Glu_rcpt"/>
</dbReference>
<keyword evidence="2" id="KW-0813">Transport</keyword>
<dbReference type="Gene3D" id="1.10.287.70">
    <property type="match status" value="1"/>
</dbReference>
<evidence type="ECO:0000256" key="2">
    <source>
        <dbReference type="ARBA" id="ARBA00022448"/>
    </source>
</evidence>
<dbReference type="SUPFAM" id="SSF53822">
    <property type="entry name" value="Periplasmic binding protein-like I"/>
    <property type="match status" value="1"/>
</dbReference>
<evidence type="ECO:0000256" key="9">
    <source>
        <dbReference type="ARBA" id="ARBA00023136"/>
    </source>
</evidence>
<keyword evidence="10" id="KW-0675">Receptor</keyword>
<dbReference type="GO" id="GO:0007166">
    <property type="term" value="P:cell surface receptor signaling pathway"/>
    <property type="evidence" value="ECO:0007669"/>
    <property type="project" value="UniProtKB-ARBA"/>
</dbReference>
<feature type="domain" description="Ionotropic glutamate receptor C-terminal" evidence="20">
    <location>
        <begin position="278"/>
        <end position="645"/>
    </location>
</feature>
<keyword evidence="12" id="KW-0628">Postsynaptic cell membrane</keyword>
<organism evidence="22 23">
    <name type="scientific">Oedothorax gibbosus</name>
    <dbReference type="NCBI Taxonomy" id="931172"/>
    <lineage>
        <taxon>Eukaryota</taxon>
        <taxon>Metazoa</taxon>
        <taxon>Ecdysozoa</taxon>
        <taxon>Arthropoda</taxon>
        <taxon>Chelicerata</taxon>
        <taxon>Arachnida</taxon>
        <taxon>Araneae</taxon>
        <taxon>Araneomorphae</taxon>
        <taxon>Entelegynae</taxon>
        <taxon>Araneoidea</taxon>
        <taxon>Linyphiidae</taxon>
        <taxon>Erigoninae</taxon>
        <taxon>Oedothorax</taxon>
    </lineage>
</organism>
<dbReference type="CDD" id="cd13715">
    <property type="entry name" value="PBP2_iGluR_AMPA"/>
    <property type="match status" value="1"/>
</dbReference>
<dbReference type="InterPro" id="IPR001320">
    <property type="entry name" value="Iontro_rcpt_C"/>
</dbReference>
<comment type="caution">
    <text evidence="22">The sequence shown here is derived from an EMBL/GenBank/DDBJ whole genome shotgun (WGS) entry which is preliminary data.</text>
</comment>
<keyword evidence="4 19" id="KW-0812">Transmembrane</keyword>
<dbReference type="SMART" id="SM00918">
    <property type="entry name" value="Lig_chan-Glu_bd"/>
    <property type="match status" value="1"/>
</dbReference>
<dbReference type="GO" id="GO:0022824">
    <property type="term" value="F:transmitter-gated monoatomic ion channel activity"/>
    <property type="evidence" value="ECO:0007669"/>
    <property type="project" value="UniProtKB-ARBA"/>
</dbReference>
<dbReference type="Pfam" id="PF00060">
    <property type="entry name" value="Lig_chan"/>
    <property type="match status" value="1"/>
</dbReference>
<evidence type="ECO:0000256" key="13">
    <source>
        <dbReference type="ARBA" id="ARBA00023286"/>
    </source>
</evidence>
<feature type="domain" description="Ionotropic glutamate receptor L-glutamate and glycine-binding" evidence="21">
    <location>
        <begin position="288"/>
        <end position="356"/>
    </location>
</feature>
<dbReference type="Gene3D" id="3.40.50.2300">
    <property type="match status" value="2"/>
</dbReference>
<reference evidence="22 23" key="1">
    <citation type="journal article" date="2022" name="Nat. Ecol. Evol.">
        <title>A masculinizing supergene underlies an exaggerated male reproductive morph in a spider.</title>
        <authorList>
            <person name="Hendrickx F."/>
            <person name="De Corte Z."/>
            <person name="Sonet G."/>
            <person name="Van Belleghem S.M."/>
            <person name="Kostlbacher S."/>
            <person name="Vangestel C."/>
        </authorList>
    </citation>
    <scope>NUCLEOTIDE SEQUENCE [LARGE SCALE GENOMIC DNA]</scope>
    <source>
        <strain evidence="22">W744_W776</strain>
    </source>
</reference>
<evidence type="ECO:0000256" key="5">
    <source>
        <dbReference type="ARBA" id="ARBA00022729"/>
    </source>
</evidence>
<comment type="similarity">
    <text evidence="1">Belongs to the glutamate-gated ion channel (TC 1.A.10.1) family.</text>
</comment>
<evidence type="ECO:0000256" key="1">
    <source>
        <dbReference type="ARBA" id="ARBA00008685"/>
    </source>
</evidence>
<feature type="site" description="Interaction with the cone snail toxin Con-ikot-ikot" evidence="17">
    <location>
        <position position="537"/>
    </location>
</feature>
<feature type="binding site" evidence="16">
    <location>
        <position position="367"/>
    </location>
    <ligand>
        <name>L-glutamate</name>
        <dbReference type="ChEBI" id="CHEBI:29985"/>
    </ligand>
</feature>
<dbReference type="GO" id="GO:0045211">
    <property type="term" value="C:postsynaptic membrane"/>
    <property type="evidence" value="ECO:0007669"/>
    <property type="project" value="UniProtKB-SubCell"/>
</dbReference>
<dbReference type="InterPro" id="IPR028082">
    <property type="entry name" value="Peripla_BP_I"/>
</dbReference>
<dbReference type="EMBL" id="JAFNEN010000006">
    <property type="protein sequence ID" value="KAG8201336.1"/>
    <property type="molecule type" value="Genomic_DNA"/>
</dbReference>
<dbReference type="SUPFAM" id="SSF81324">
    <property type="entry name" value="Voltage-gated potassium channels"/>
    <property type="match status" value="1"/>
</dbReference>
<dbReference type="PRINTS" id="PR00177">
    <property type="entry name" value="NMDARECEPTOR"/>
</dbReference>
<name>A0AAV6VYY7_9ARAC</name>
<keyword evidence="8" id="KW-0406">Ion transport</keyword>
<keyword evidence="14" id="KW-0407">Ion channel</keyword>
<dbReference type="InterPro" id="IPR001828">
    <property type="entry name" value="ANF_lig-bd_rcpt"/>
</dbReference>
<dbReference type="Proteomes" id="UP000827092">
    <property type="component" value="Unassembled WGS sequence"/>
</dbReference>
<keyword evidence="7" id="KW-0770">Synapse</keyword>
<evidence type="ECO:0000256" key="11">
    <source>
        <dbReference type="ARBA" id="ARBA00023180"/>
    </source>
</evidence>
<feature type="binding site" evidence="16">
    <location>
        <position position="531"/>
    </location>
    <ligand>
        <name>L-glutamate</name>
        <dbReference type="ChEBI" id="CHEBI:29985"/>
    </ligand>
</feature>
<keyword evidence="6 19" id="KW-1133">Transmembrane helix</keyword>
<evidence type="ECO:0000256" key="7">
    <source>
        <dbReference type="ARBA" id="ARBA00023018"/>
    </source>
</evidence>
<feature type="binding site" evidence="16">
    <location>
        <position position="372"/>
    </location>
    <ligand>
        <name>L-glutamate</name>
        <dbReference type="ChEBI" id="CHEBI:29985"/>
    </ligand>
</feature>
<evidence type="ECO:0000259" key="20">
    <source>
        <dbReference type="SMART" id="SM00079"/>
    </source>
</evidence>
<accession>A0AAV6VYY7</accession>
<evidence type="ECO:0000256" key="18">
    <source>
        <dbReference type="PIRSR" id="PIRSR601508-3"/>
    </source>
</evidence>
<sequence>MFLFAGLLKLQHIFRLTTDNYKLEVRVVKRIANASDANAFLHHLESKERETLKYVVLDCSADTARTIIVNHVRDIYMGRRNYHFLLTSLVMDEYLNSQVLEFGAINVTGFRILQPLSPDFTSFVPAWRALDPHRWPGAGTQYISAESALMLDVAKVALDAFGRLLRRNPDIFRNNFRRGEVYNNGSRGIDCRRAPVLPWEHGERIANIFKKTHIPGLTGNISFDELGYRSNFSIDVVEMTVNSEMVKIAEWSDKTNLTIVPPIRKRVPESQVILENKTYIVTSILEEPYLMHKKTELGVQLEGNERYEGYCKDLADLIAENLKFGYVLKLVNDSNYGGLDPNSPVGWNGMVGELIAKEADMAIAPLTITSARERVIDFTKPFMSLGISIMIKKPMKKKPGVFSFMNPLSKEIWMCIIFAYVGVSVVLFLVSRFSPREWRIEEALTNDFSLYNSLWFSLGAFMQQGCDICPRSIGGRIVGSVWWFFTLIIISSYTANLAAFLTVERMVTPINSADDLAKQTEVEYGTLRFSSTQEFFKRSKITVYARMWEFMNSRKHVFMSSYEEGIRRVRESKGKYAFLMESTKNDYINERQPCDTMKVGRNLDAKGYGVATPLGSNLRDQLNLAVLSLKEKGDLARLENKWWYDRSECRNGDTKESSQNELTLSNVAGCFYILIGGLVLAMLVALLEFCYKARLEAVRSKMSICEAMASKVRLSITGDTERTRPFLPTEPLVSSEGLCEQVNYHTMV</sequence>
<evidence type="ECO:0000256" key="14">
    <source>
        <dbReference type="ARBA" id="ARBA00023303"/>
    </source>
</evidence>
<feature type="transmembrane region" description="Helical" evidence="19">
    <location>
        <begin position="411"/>
        <end position="430"/>
    </location>
</feature>
<dbReference type="InterPro" id="IPR019594">
    <property type="entry name" value="Glu/Gly-bd"/>
</dbReference>
<dbReference type="SMART" id="SM00079">
    <property type="entry name" value="PBPe"/>
    <property type="match status" value="1"/>
</dbReference>
<feature type="binding site" evidence="16">
    <location>
        <position position="532"/>
    </location>
    <ligand>
        <name>L-glutamate</name>
        <dbReference type="ChEBI" id="CHEBI:29985"/>
    </ligand>
</feature>
<dbReference type="Gene3D" id="3.40.190.10">
    <property type="entry name" value="Periplasmic binding protein-like II"/>
    <property type="match status" value="2"/>
</dbReference>
<dbReference type="AlphaFoldDB" id="A0AAV6VYY7"/>
<evidence type="ECO:0000256" key="3">
    <source>
        <dbReference type="ARBA" id="ARBA00022475"/>
    </source>
</evidence>
<evidence type="ECO:0000256" key="6">
    <source>
        <dbReference type="ARBA" id="ARBA00022989"/>
    </source>
</evidence>
<evidence type="ECO:0000313" key="22">
    <source>
        <dbReference type="EMBL" id="KAG8201336.1"/>
    </source>
</evidence>
<evidence type="ECO:0000313" key="23">
    <source>
        <dbReference type="Proteomes" id="UP000827092"/>
    </source>
</evidence>
<keyword evidence="18" id="KW-1015">Disulfide bond</keyword>
<evidence type="ECO:0008006" key="24">
    <source>
        <dbReference type="Google" id="ProtNLM"/>
    </source>
</evidence>
<gene>
    <name evidence="22" type="ORF">JTE90_016813</name>
</gene>
<keyword evidence="23" id="KW-1185">Reference proteome</keyword>
<dbReference type="FunFam" id="1.10.287.70:FF:000067">
    <property type="entry name" value="glutamate receptor 2 isoform X1"/>
    <property type="match status" value="1"/>
</dbReference>
<keyword evidence="3" id="KW-1003">Cell membrane</keyword>
<keyword evidence="5" id="KW-0732">Signal</keyword>
<dbReference type="InterPro" id="IPR001508">
    <property type="entry name" value="Iono_Glu_rcpt_met"/>
</dbReference>
<evidence type="ECO:0000256" key="15">
    <source>
        <dbReference type="ARBA" id="ARBA00034104"/>
    </source>
</evidence>
<feature type="disulfide bond" evidence="18">
    <location>
        <begin position="594"/>
        <end position="649"/>
    </location>
</feature>
<protein>
    <recommendedName>
        <fullName evidence="24">Glutamate receptor</fullName>
    </recommendedName>
</protein>
<dbReference type="PANTHER" id="PTHR18966">
    <property type="entry name" value="IONOTROPIC GLUTAMATE RECEPTOR"/>
    <property type="match status" value="1"/>
</dbReference>
<keyword evidence="11" id="KW-0325">Glycoprotein</keyword>
<evidence type="ECO:0000256" key="8">
    <source>
        <dbReference type="ARBA" id="ARBA00023065"/>
    </source>
</evidence>
<evidence type="ECO:0000259" key="21">
    <source>
        <dbReference type="SMART" id="SM00918"/>
    </source>
</evidence>
<keyword evidence="13" id="KW-1071">Ligand-gated ion channel</keyword>
<feature type="binding site" evidence="16">
    <location>
        <position position="365"/>
    </location>
    <ligand>
        <name>L-glutamate</name>
        <dbReference type="ChEBI" id="CHEBI:29985"/>
    </ligand>
</feature>
<feature type="transmembrane region" description="Helical" evidence="19">
    <location>
        <begin position="671"/>
        <end position="691"/>
    </location>
</feature>